<dbReference type="InterPro" id="IPR046358">
    <property type="entry name" value="Flagellin_C"/>
</dbReference>
<dbReference type="PRINTS" id="PR00207">
    <property type="entry name" value="FLAGELLIN"/>
</dbReference>
<dbReference type="InterPro" id="IPR042187">
    <property type="entry name" value="Flagellin_C_sub2"/>
</dbReference>
<keyword evidence="4" id="KW-0966">Cell projection</keyword>
<proteinExistence type="predicted"/>
<dbReference type="InterPro" id="IPR001492">
    <property type="entry name" value="Flagellin"/>
</dbReference>
<dbReference type="EMBL" id="CZQE01000067">
    <property type="protein sequence ID" value="CUS43557.1"/>
    <property type="molecule type" value="Genomic_DNA"/>
</dbReference>
<feature type="domain" description="Flagellin C-terminal" evidence="3">
    <location>
        <begin position="184"/>
        <end position="268"/>
    </location>
</feature>
<gene>
    <name evidence="4" type="ORF">MGWOODY_Smn301</name>
</gene>
<sequence length="269" mass="27715">MTVIGTNVAALRATNASNAASKALQTSIERLSTGKRINSAKDDAAGSAIASSLTSQIKGQTQAIRNANDGISLAQTADGALGEVTNILQRVRELSVQSASGTYSDDDRKNLQVEVKELASQLSDITSKTNFNGVTLFGASDVTINIQTGSGSADQVALKITALNLTSVGSIDISTAAGAKSALDTLDTSLLAVNTTRSSIGAGQSRLESVVNNLTSNVANLTDARSRIEDVDFSTETTNLAKAQILSQASTALLAQANQSQQGVLSLLR</sequence>
<dbReference type="GO" id="GO:0005198">
    <property type="term" value="F:structural molecule activity"/>
    <property type="evidence" value="ECO:0007669"/>
    <property type="project" value="InterPro"/>
</dbReference>
<keyword evidence="4" id="KW-0969">Cilium</keyword>
<dbReference type="PANTHER" id="PTHR42792">
    <property type="entry name" value="FLAGELLIN"/>
    <property type="match status" value="1"/>
</dbReference>
<evidence type="ECO:0000313" key="4">
    <source>
        <dbReference type="EMBL" id="CUS43557.1"/>
    </source>
</evidence>
<keyword evidence="4" id="KW-0282">Flagellum</keyword>
<dbReference type="Gene3D" id="6.10.10.10">
    <property type="entry name" value="Flagellar export chaperone, C-terminal domain"/>
    <property type="match status" value="1"/>
</dbReference>
<dbReference type="Pfam" id="PF00700">
    <property type="entry name" value="Flagellin_C"/>
    <property type="match status" value="1"/>
</dbReference>
<dbReference type="GO" id="GO:0009288">
    <property type="term" value="C:bacterial-type flagellum"/>
    <property type="evidence" value="ECO:0007669"/>
    <property type="project" value="InterPro"/>
</dbReference>
<name>A0A160TIJ8_9ZZZZ</name>
<keyword evidence="1" id="KW-0975">Bacterial flagellum</keyword>
<evidence type="ECO:0000259" key="2">
    <source>
        <dbReference type="Pfam" id="PF00669"/>
    </source>
</evidence>
<dbReference type="AlphaFoldDB" id="A0A160TIJ8"/>
<protein>
    <submittedName>
        <fullName evidence="4">Flagellin protein FlaA</fullName>
    </submittedName>
</protein>
<organism evidence="4">
    <name type="scientific">hydrothermal vent metagenome</name>
    <dbReference type="NCBI Taxonomy" id="652676"/>
    <lineage>
        <taxon>unclassified sequences</taxon>
        <taxon>metagenomes</taxon>
        <taxon>ecological metagenomes</taxon>
    </lineage>
</organism>
<dbReference type="Pfam" id="PF00669">
    <property type="entry name" value="Flagellin_N"/>
    <property type="match status" value="1"/>
</dbReference>
<dbReference type="Gene3D" id="1.20.1330.10">
    <property type="entry name" value="f41 fragment of flagellin, N-terminal domain"/>
    <property type="match status" value="1"/>
</dbReference>
<evidence type="ECO:0000256" key="1">
    <source>
        <dbReference type="ARBA" id="ARBA00023143"/>
    </source>
</evidence>
<evidence type="ECO:0000259" key="3">
    <source>
        <dbReference type="Pfam" id="PF00700"/>
    </source>
</evidence>
<reference evidence="4" key="1">
    <citation type="submission" date="2015-10" db="EMBL/GenBank/DDBJ databases">
        <authorList>
            <person name="Gilbert D.G."/>
        </authorList>
    </citation>
    <scope>NUCLEOTIDE SEQUENCE</scope>
</reference>
<dbReference type="SUPFAM" id="SSF64518">
    <property type="entry name" value="Phase 1 flagellin"/>
    <property type="match status" value="1"/>
</dbReference>
<dbReference type="PANTHER" id="PTHR42792:SF2">
    <property type="entry name" value="FLAGELLIN"/>
    <property type="match status" value="1"/>
</dbReference>
<feature type="domain" description="Flagellin N-terminal" evidence="2">
    <location>
        <begin position="4"/>
        <end position="138"/>
    </location>
</feature>
<dbReference type="InterPro" id="IPR001029">
    <property type="entry name" value="Flagellin_N"/>
</dbReference>
<accession>A0A160TIJ8</accession>